<keyword evidence="2" id="KW-0460">Magnesium</keyword>
<evidence type="ECO:0000256" key="1">
    <source>
        <dbReference type="ARBA" id="ARBA00007535"/>
    </source>
</evidence>
<dbReference type="GO" id="GO:0015095">
    <property type="term" value="F:magnesium ion transmembrane transporter activity"/>
    <property type="evidence" value="ECO:0007669"/>
    <property type="project" value="UniProtKB-ARBA"/>
</dbReference>
<dbReference type="InterPro" id="IPR039204">
    <property type="entry name" value="MRS2-like"/>
</dbReference>
<feature type="compositionally biased region" description="Low complexity" evidence="3">
    <location>
        <begin position="34"/>
        <end position="43"/>
    </location>
</feature>
<comment type="function">
    <text evidence="2">Magnesium transporter that may mediate the influx of magnesium.</text>
</comment>
<feature type="compositionally biased region" description="Gly residues" evidence="3">
    <location>
        <begin position="353"/>
        <end position="363"/>
    </location>
</feature>
<proteinExistence type="inferred from homology"/>
<comment type="similarity">
    <text evidence="1 2">Belongs to the CorA metal ion transporter (MIT) (TC 1.A.35.5) family.</text>
</comment>
<feature type="region of interest" description="Disordered" evidence="3">
    <location>
        <begin position="344"/>
        <end position="373"/>
    </location>
</feature>
<keyword evidence="2" id="KW-1133">Transmembrane helix</keyword>
<dbReference type="Gene3D" id="1.20.58.340">
    <property type="entry name" value="Magnesium transport protein CorA, transmembrane region"/>
    <property type="match status" value="1"/>
</dbReference>
<gene>
    <name evidence="4" type="ORF">g.35663</name>
</gene>
<name>A0A1D2A113_AUXPR</name>
<feature type="region of interest" description="Disordered" evidence="3">
    <location>
        <begin position="392"/>
        <end position="429"/>
    </location>
</feature>
<feature type="transmembrane region" description="Helical" evidence="2">
    <location>
        <begin position="486"/>
        <end position="505"/>
    </location>
</feature>
<dbReference type="GO" id="GO:0016020">
    <property type="term" value="C:membrane"/>
    <property type="evidence" value="ECO:0007669"/>
    <property type="project" value="UniProtKB-SubCell"/>
</dbReference>
<dbReference type="Gene3D" id="2.40.128.330">
    <property type="match status" value="1"/>
</dbReference>
<reference evidence="4" key="1">
    <citation type="submission" date="2015-08" db="EMBL/GenBank/DDBJ databases">
        <authorList>
            <person name="Babu N.S."/>
            <person name="Beckwith C.J."/>
            <person name="Beseler K.G."/>
            <person name="Brison A."/>
            <person name="Carone J.V."/>
            <person name="Caskin T.P."/>
            <person name="Diamond M."/>
            <person name="Durham M.E."/>
            <person name="Foxe J.M."/>
            <person name="Go M."/>
            <person name="Henderson B.A."/>
            <person name="Jones I.B."/>
            <person name="McGettigan J.A."/>
            <person name="Micheletti S.J."/>
            <person name="Nasrallah M.E."/>
            <person name="Ortiz D."/>
            <person name="Piller C.R."/>
            <person name="Privatt S.R."/>
            <person name="Schneider S.L."/>
            <person name="Sharp S."/>
            <person name="Smith T.C."/>
            <person name="Stanton J.D."/>
            <person name="Ullery H.E."/>
            <person name="Wilson R.J."/>
            <person name="Serrano M.G."/>
            <person name="Buck G."/>
            <person name="Lee V."/>
            <person name="Wang Y."/>
            <person name="Carvalho R."/>
            <person name="Voegtly L."/>
            <person name="Shi R."/>
            <person name="Duckworth R."/>
            <person name="Johnson A."/>
            <person name="Loviza R."/>
            <person name="Walstead R."/>
            <person name="Shah Z."/>
            <person name="Kiflezghi M."/>
            <person name="Wade K."/>
            <person name="Ball S.L."/>
            <person name="Bradley K.W."/>
            <person name="Asai D.J."/>
            <person name="Bowman C.A."/>
            <person name="Russell D.A."/>
            <person name="Pope W.H."/>
            <person name="Jacobs-Sera D."/>
            <person name="Hendrix R.W."/>
            <person name="Hatfull G.F."/>
        </authorList>
    </citation>
    <scope>NUCLEOTIDE SEQUENCE</scope>
</reference>
<dbReference type="Pfam" id="PF22099">
    <property type="entry name" value="MRS2-like"/>
    <property type="match status" value="2"/>
</dbReference>
<feature type="compositionally biased region" description="Low complexity" evidence="3">
    <location>
        <begin position="392"/>
        <end position="402"/>
    </location>
</feature>
<keyword evidence="2" id="KW-0812">Transmembrane</keyword>
<protein>
    <recommendedName>
        <fullName evidence="2">Magnesium transporter</fullName>
    </recommendedName>
</protein>
<evidence type="ECO:0000256" key="2">
    <source>
        <dbReference type="RuleBase" id="RU366041"/>
    </source>
</evidence>
<dbReference type="EMBL" id="GDKF01005748">
    <property type="protein sequence ID" value="JAT72874.1"/>
    <property type="molecule type" value="Transcribed_RNA"/>
</dbReference>
<organism evidence="4">
    <name type="scientific">Auxenochlorella protothecoides</name>
    <name type="common">Green microalga</name>
    <name type="synonym">Chlorella protothecoides</name>
    <dbReference type="NCBI Taxonomy" id="3075"/>
    <lineage>
        <taxon>Eukaryota</taxon>
        <taxon>Viridiplantae</taxon>
        <taxon>Chlorophyta</taxon>
        <taxon>core chlorophytes</taxon>
        <taxon>Trebouxiophyceae</taxon>
        <taxon>Chlorellales</taxon>
        <taxon>Chlorellaceae</taxon>
        <taxon>Auxenochlorella</taxon>
    </lineage>
</organism>
<dbReference type="PANTHER" id="PTHR13890">
    <property type="entry name" value="RNA SPLICING PROTEIN MRS2, MITOCHONDRIAL"/>
    <property type="match status" value="1"/>
</dbReference>
<keyword evidence="2" id="KW-0406">Ion transport</keyword>
<dbReference type="AlphaFoldDB" id="A0A1D2A113"/>
<keyword evidence="2" id="KW-0813">Transport</keyword>
<feature type="transmembrane region" description="Helical" evidence="2">
    <location>
        <begin position="520"/>
        <end position="541"/>
    </location>
</feature>
<feature type="region of interest" description="Disordered" evidence="3">
    <location>
        <begin position="24"/>
        <end position="43"/>
    </location>
</feature>
<evidence type="ECO:0000256" key="3">
    <source>
        <dbReference type="SAM" id="MobiDB-lite"/>
    </source>
</evidence>
<evidence type="ECO:0000313" key="4">
    <source>
        <dbReference type="EMBL" id="JAT72874.1"/>
    </source>
</evidence>
<dbReference type="CDD" id="cd12823">
    <property type="entry name" value="Mrs2_Mfm1p-like"/>
    <property type="match status" value="1"/>
</dbReference>
<sequence>PKSCHRYLRVSFCVVDSLRGPVDRALPSAGRPPAASSQGAQQASMLKESLESLPLLGQEGDVSFRGGSVLGHNDGSPRSRKGVVSFADTGSFHGGRAGLRVTARQANAANRARRTGWVCIDADGTRSLLHADKRAVIQDLSLNIPIRDMRLLDFNLFSSGKILVRDNAIIFTIEHVRLIITASKVIIPREGYEHHPLSNRYVDLLEEAILEWHRYQRVTEARLCQEEEEGGAGGARLSEDEGSGGWRHDYDVLPFEMVVLEVALKEVVQATTTQVQELESVAMPALDALTHKINPATLERVRKVKTRHQRLLIRCETLRDEMERFLGDDDDMTKMCLTRRRELEQASPRYAGQDGGSSGGLGRAGSHPLYHSSSLNRRSPFARMVAPAGGAWGSPPARSGSGLAQGEGGFNAAAPTPQTSLPPPPPSEEDLVADMEVVENLLESYYMQIDGLYDKVVSLDEYIKDTEEYINIELDASRNKLIRLDIILTAAAFSIAPFNLLAGILGENLVIPPQLTRDVLRFYVLNGVAALLCCSFFYAILRYMRYRRLI</sequence>
<keyword evidence="2" id="KW-0472">Membrane</keyword>
<dbReference type="PANTHER" id="PTHR13890:SF31">
    <property type="entry name" value="MAGNESIUM TRANSPORTER MRS2-2-RELATED"/>
    <property type="match status" value="1"/>
</dbReference>
<feature type="non-terminal residue" evidence="4">
    <location>
        <position position="1"/>
    </location>
</feature>
<accession>A0A1D2A113</accession>
<comment type="subcellular location">
    <subcellularLocation>
        <location evidence="2">Membrane</location>
        <topology evidence="2">Multi-pass membrane protein</topology>
    </subcellularLocation>
</comment>